<dbReference type="Gene3D" id="2.60.120.10">
    <property type="entry name" value="Jelly Rolls"/>
    <property type="match status" value="1"/>
</dbReference>
<dbReference type="PROSITE" id="PS50075">
    <property type="entry name" value="CARRIER"/>
    <property type="match status" value="3"/>
</dbReference>
<dbReference type="FunFam" id="3.40.50.980:FF:000001">
    <property type="entry name" value="Non-ribosomal peptide synthetase"/>
    <property type="match status" value="2"/>
</dbReference>
<evidence type="ECO:0000259" key="4">
    <source>
        <dbReference type="PROSITE" id="PS50042"/>
    </source>
</evidence>
<dbReference type="InterPro" id="IPR000595">
    <property type="entry name" value="cNMP-bd_dom"/>
</dbReference>
<dbReference type="Pfam" id="PF13193">
    <property type="entry name" value="AMP-binding_C"/>
    <property type="match status" value="2"/>
</dbReference>
<dbReference type="InterPro" id="IPR001242">
    <property type="entry name" value="Condensation_dom"/>
</dbReference>
<dbReference type="CDD" id="cd05930">
    <property type="entry name" value="A_NRPS"/>
    <property type="match status" value="1"/>
</dbReference>
<dbReference type="NCBIfam" id="TIGR01733">
    <property type="entry name" value="AA-adenyl-dom"/>
    <property type="match status" value="2"/>
</dbReference>
<dbReference type="InterPro" id="IPR020845">
    <property type="entry name" value="AMP-binding_CS"/>
</dbReference>
<dbReference type="SMART" id="SM00823">
    <property type="entry name" value="PKS_PP"/>
    <property type="match status" value="2"/>
</dbReference>
<dbReference type="InterPro" id="IPR036736">
    <property type="entry name" value="ACP-like_sf"/>
</dbReference>
<dbReference type="Pfam" id="PF00501">
    <property type="entry name" value="AMP-binding"/>
    <property type="match status" value="2"/>
</dbReference>
<dbReference type="InterPro" id="IPR023213">
    <property type="entry name" value="CAT-like_dom_sf"/>
</dbReference>
<evidence type="ECO:0000259" key="5">
    <source>
        <dbReference type="PROSITE" id="PS50075"/>
    </source>
</evidence>
<dbReference type="Gene3D" id="2.30.38.10">
    <property type="entry name" value="Luciferase, Domain 3"/>
    <property type="match status" value="2"/>
</dbReference>
<evidence type="ECO:0000256" key="1">
    <source>
        <dbReference type="ARBA" id="ARBA00022450"/>
    </source>
</evidence>
<dbReference type="GO" id="GO:0031177">
    <property type="term" value="F:phosphopantetheine binding"/>
    <property type="evidence" value="ECO:0007669"/>
    <property type="project" value="InterPro"/>
</dbReference>
<organism evidence="6 7">
    <name type="scientific">Candidatus Wallbacteria bacterium GWC2_49_35</name>
    <dbReference type="NCBI Taxonomy" id="1817813"/>
    <lineage>
        <taxon>Bacteria</taxon>
        <taxon>Candidatus Walliibacteriota</taxon>
    </lineage>
</organism>
<dbReference type="GO" id="GO:0044550">
    <property type="term" value="P:secondary metabolite biosynthetic process"/>
    <property type="evidence" value="ECO:0007669"/>
    <property type="project" value="TreeGrafter"/>
</dbReference>
<dbReference type="SMART" id="SM00100">
    <property type="entry name" value="cNMP"/>
    <property type="match status" value="1"/>
</dbReference>
<dbReference type="Proteomes" id="UP000178735">
    <property type="component" value="Unassembled WGS sequence"/>
</dbReference>
<dbReference type="Pfam" id="PF07993">
    <property type="entry name" value="NAD_binding_4"/>
    <property type="match status" value="1"/>
</dbReference>
<dbReference type="SUPFAM" id="SSF52777">
    <property type="entry name" value="CoA-dependent acyltransferases"/>
    <property type="match status" value="4"/>
</dbReference>
<feature type="domain" description="Carrier" evidence="5">
    <location>
        <begin position="954"/>
        <end position="1029"/>
    </location>
</feature>
<dbReference type="InterPro" id="IPR020806">
    <property type="entry name" value="PKS_PP-bd"/>
</dbReference>
<dbReference type="NCBIfam" id="NF003417">
    <property type="entry name" value="PRK04813.1"/>
    <property type="match status" value="2"/>
</dbReference>
<keyword evidence="2" id="KW-0597">Phosphoprotein</keyword>
<evidence type="ECO:0008006" key="8">
    <source>
        <dbReference type="Google" id="ProtNLM"/>
    </source>
</evidence>
<dbReference type="SUPFAM" id="SSF47336">
    <property type="entry name" value="ACP-like"/>
    <property type="match status" value="3"/>
</dbReference>
<gene>
    <name evidence="6" type="ORF">A2008_05820</name>
</gene>
<dbReference type="InterPro" id="IPR010071">
    <property type="entry name" value="AA_adenyl_dom"/>
</dbReference>
<dbReference type="CDD" id="cd19531">
    <property type="entry name" value="LCL_NRPS-like"/>
    <property type="match status" value="1"/>
</dbReference>
<feature type="domain" description="Carrier" evidence="5">
    <location>
        <begin position="2114"/>
        <end position="2187"/>
    </location>
</feature>
<dbReference type="InterPro" id="IPR009081">
    <property type="entry name" value="PP-bd_ACP"/>
</dbReference>
<proteinExistence type="predicted"/>
<dbReference type="FunFam" id="3.40.50.12780:FF:000012">
    <property type="entry name" value="Non-ribosomal peptide synthetase"/>
    <property type="match status" value="2"/>
</dbReference>
<sequence>MSKEELKYFELSHPEKRLYYLQKYYPETAMWNLPKSVVFKGPADPALIKKAIALLIKNNQNMRIRLAETEDGPKQYVAEYSGADAEAETVEFTGPGGEDKMREWAEAESRRPFSEFTDGRLYRFYVVKLGEGRCGFYFNGHHIIFDGVSLALVCDKIVEYYERLAAGETSIEEEFPLYFDAIGRESDYLASKEFEKDRDYWFEKYKTDIENLELRLAPGAKDALAIERAYYRAPEGLSKRIHDYCDKNKTSAFRVFMCALYAYMFRLTSREDIVITTAHHGRSEEFKKTTGMFVSTLPMRFSFAADSTFRSLCEKFMPEFKEMLSHQAFPSDLLASELRRLNREPENLFTLILSQFIKTAYADKVDSVLYGSGESFGALTFYINDDAGRGGYLEMIVDYRVSIYSRREIDYMAGHIFSLLDSAISDPDKKISEYDFISESEKRRLLRDFNDTVAYYPSDKTFCDIFDGRAAETPDKKAVVYIDKSMTYGELRDKGASLAAKLRSLGVGRDDIVGIFVDRSLEMFVGAVGVLKSGAAFMPIDTKYPMDRIEFMLEDSRSKVLVTQKHLMDKIKFGGTIIDLDDAASYGYDALAPVKVENISRPEDLAYVIYTSGSTGKPKGTLIEHRSLLNFSYWHMNSRGITSADRISKHASFGFDASIVEVFPPLIAGAEIHVISEEIKLSLGELNEYFENNNISGAFLTTQFAEQFCENIDNKSLRYLDTGGEKIRTFTSRRFQLNNCYGPTECTVYTTSFAVDKNYANIPIGKPLANTRLYITDRFGNLMPEGYAGELCVAGDCLARGYLNRPETTAEKFVDNPFEKGGRMYRTGDLVRWLPTGDIEYIGRIDNQVKLRGFRIELGEIEIEIMKVGGVKNAAVTVITDGGNKFICAYFVAEDSVTAESIKKEISQNLPEFMAPSYFVKLAEMPVNASGKIDRKALPAPNVKDEKSSSDFVSPEGPTELKLASLWKETLGAENVGAQDNFFKIGGHSLKMVIIQAKIESVFGRRLSVRTLFENCVLRDMAARIDSAGAAGATEAGGGPVVEEVRRPGVEAGNTVRRGASDPAWVGPENEIEERLVKIWEEALGVRGVGAADNFFAIGGHSLKMVSLQYKIEKEFAVRVSIKKLFDAASVRAMAGIITVAAAVSESESVREEKRAASSAAAAEARVKTAGEGGRTVYPVSSVQKRLFIVESMEGPSTSYNVPFVLKITGRLDMPKFSDAIEKMVARHEALRTSFEIVDGEPVQVVHPAVRLKKFFQDASTGVLEDYLREFVRPFDLSEPPLFRVKLLKVGDNEHWLMLDVHHIIFDGMSLEIFTRELFEIYSGRTLPELTAQYKDFCLWQEKFIASRAAAEQEKIWFEMLSGELPTLNMPTDFTRPPKPDIAGDHYGFTADSEISARLRSLALTTGNTLYTVVLAAFNVLLSRYSQQEDIIVGTPLVGRPSLEAQKMVGMFINTMPARNYPKGGKKFSEFLGEVRSNFLNIIDNQDYQLDMLIDRLNVKRASGHNPLFDAVFVYQTSRGLRDETFGEITVRPQGLETGTAKFDVTLQAFESEDAIRFDFEYRKCLFREETIRRMSSQLINILDEVSRKPDMLIEDIELMSPAERKSVLYDFNDTAMDYPKDKTFVDVFDEQAEKTPDRKAAVYLDKYMTYGELRAKSEILAEKLRGLGIVRDDIVGIMVDRSLDMFVGAVGVLKSGAAFMPIDTKYPSDRVEFMLADSSSKVLVTQKHLREIIKFDGTVIELDDDALYETPALAPFKNVSRPEDLAYVIYTSGSTGKPKGTLIEHHSLLNFSFWYVKSHRITAADALAKHASFGFDGSIMEVFPPLIAGAEVHIISEDIKLSLAELNEYFDKNSIRGAFFTTQLAEQFNENFESKTLRYLDAGGEKLRTFTRRSYELNNGYGPTECTVYTTFFPVDKQYDNIPIGKPLANMRLYVLDKKNKLLPVGIPGELCVAGDGVGRGYLGRPELTAEKFPADPFRPGERMYRTGDLVRWLPDGNIEYLGRIDFQVKLRGFRIELGEIEMQLQKFEDIEKAVVIAKDDENGNKFLCAFYTANREIPDKELKEFLSRSLANYMIPSYFIRLESMPLNASGKIDRKAVGAIEIKTAAAERILPSNEREEKIAKAWREVLGAKEVGVNENFFEIGGHSLKAVSLTAKLQQDYEVNINDIFKYQTIGALAKNIVEKKGTLETKLESLKTKVPAMEDKLNAFAASDEFKKAKAAYDDENARYEALNIHARFSYNAVLLTGATGYLGVHMLYDLLKGWKCDIYLPVRGKTRGDALVRVNEKYRYYFGSELKNSELERIKILCADLEKDMLGLDSKEYNDAAATVDAIIHPAANVKHYGRYEDFYGPNVKAVENLLEFAAAGKKKDFNHVSTISVSAGSIPGLDCAVFTEDSCDIGQKSDNLYVQTKLEAEKLVIAAREKYGIRTNIFRVGNISFNSKTGHLQQNVEENAFSVTVKSFVNLGVVPETADEAELSFVDSTSASVLALFDRSVIHNQIYHCHNTFSVKLSELLTSPALGLAVEKLPFAEFIDRLKEEYSVECRRQHVENILLHRGWLESEDESTVMVTLSERTARLLKRLGVEWPRVDEAKMTDMMAMALRERLDFIKSIDLFKGVPDGVAREIAFMSKERVVRAGFDVTWEGDPASDFHLIISGNVELQKTSKAGWLGTIMILGSGDFIGLDALFGGRSNVTAEAIMGDLRLLSIDGAKLSQRLLMAPELCFNALAAVTANSERLEGIITNID</sequence>
<feature type="domain" description="Carrier" evidence="5">
    <location>
        <begin position="1067"/>
        <end position="1142"/>
    </location>
</feature>
<dbReference type="STRING" id="1817813.A2008_05820"/>
<dbReference type="InterPro" id="IPR018490">
    <property type="entry name" value="cNMP-bd_dom_sf"/>
</dbReference>
<dbReference type="PROSITE" id="PS00455">
    <property type="entry name" value="AMP_BINDING"/>
    <property type="match status" value="2"/>
</dbReference>
<dbReference type="GO" id="GO:0043041">
    <property type="term" value="P:amino acid activation for nonribosomal peptide biosynthetic process"/>
    <property type="evidence" value="ECO:0007669"/>
    <property type="project" value="TreeGrafter"/>
</dbReference>
<dbReference type="GO" id="GO:0016874">
    <property type="term" value="F:ligase activity"/>
    <property type="evidence" value="ECO:0007669"/>
    <property type="project" value="UniProtKB-KW"/>
</dbReference>
<protein>
    <recommendedName>
        <fullName evidence="8">Carrier domain-containing protein</fullName>
    </recommendedName>
</protein>
<dbReference type="Gene3D" id="3.30.559.30">
    <property type="entry name" value="Nonribosomal peptide synthetase, condensation domain"/>
    <property type="match status" value="2"/>
</dbReference>
<dbReference type="Gene3D" id="3.40.50.980">
    <property type="match status" value="4"/>
</dbReference>
<dbReference type="Gene3D" id="3.40.50.720">
    <property type="entry name" value="NAD(P)-binding Rossmann-like Domain"/>
    <property type="match status" value="1"/>
</dbReference>
<dbReference type="Gene3D" id="3.30.559.10">
    <property type="entry name" value="Chloramphenicol acetyltransferase-like domain"/>
    <property type="match status" value="2"/>
</dbReference>
<dbReference type="SUPFAM" id="SSF51206">
    <property type="entry name" value="cAMP-binding domain-like"/>
    <property type="match status" value="1"/>
</dbReference>
<keyword evidence="1" id="KW-0596">Phosphopantetheine</keyword>
<reference evidence="6 7" key="1">
    <citation type="journal article" date="2016" name="Nat. Commun.">
        <title>Thousands of microbial genomes shed light on interconnected biogeochemical processes in an aquifer system.</title>
        <authorList>
            <person name="Anantharaman K."/>
            <person name="Brown C.T."/>
            <person name="Hug L.A."/>
            <person name="Sharon I."/>
            <person name="Castelle C.J."/>
            <person name="Probst A.J."/>
            <person name="Thomas B.C."/>
            <person name="Singh A."/>
            <person name="Wilkins M.J."/>
            <person name="Karaoz U."/>
            <person name="Brodie E.L."/>
            <person name="Williams K.H."/>
            <person name="Hubbard S.S."/>
            <person name="Banfield J.F."/>
        </authorList>
    </citation>
    <scope>NUCLEOTIDE SEQUENCE [LARGE SCALE GENOMIC DNA]</scope>
</reference>
<dbReference type="FunFam" id="2.30.38.10:FF:000001">
    <property type="entry name" value="Non-ribosomal peptide synthetase PvdI"/>
    <property type="match status" value="2"/>
</dbReference>
<dbReference type="InterPro" id="IPR013120">
    <property type="entry name" value="FAR_NAD-bd"/>
</dbReference>
<name>A0A1F7WIQ0_9BACT</name>
<dbReference type="Pfam" id="PF00550">
    <property type="entry name" value="PP-binding"/>
    <property type="match status" value="3"/>
</dbReference>
<dbReference type="Gene3D" id="1.10.1200.10">
    <property type="entry name" value="ACP-like"/>
    <property type="match status" value="3"/>
</dbReference>
<dbReference type="Gene3D" id="3.30.300.30">
    <property type="match status" value="2"/>
</dbReference>
<evidence type="ECO:0000313" key="6">
    <source>
        <dbReference type="EMBL" id="OGM02702.1"/>
    </source>
</evidence>
<evidence type="ECO:0000256" key="3">
    <source>
        <dbReference type="ARBA" id="ARBA00022598"/>
    </source>
</evidence>
<dbReference type="EMBL" id="MGFH01000203">
    <property type="protein sequence ID" value="OGM02702.1"/>
    <property type="molecule type" value="Genomic_DNA"/>
</dbReference>
<dbReference type="PANTHER" id="PTHR45527">
    <property type="entry name" value="NONRIBOSOMAL PEPTIDE SYNTHETASE"/>
    <property type="match status" value="1"/>
</dbReference>
<dbReference type="InterPro" id="IPR014710">
    <property type="entry name" value="RmlC-like_jellyroll"/>
</dbReference>
<dbReference type="GO" id="GO:0005829">
    <property type="term" value="C:cytosol"/>
    <property type="evidence" value="ECO:0007669"/>
    <property type="project" value="TreeGrafter"/>
</dbReference>
<dbReference type="InterPro" id="IPR025110">
    <property type="entry name" value="AMP-bd_C"/>
</dbReference>
<dbReference type="Pfam" id="PF00027">
    <property type="entry name" value="cNMP_binding"/>
    <property type="match status" value="1"/>
</dbReference>
<dbReference type="InterPro" id="IPR036291">
    <property type="entry name" value="NAD(P)-bd_dom_sf"/>
</dbReference>
<dbReference type="Pfam" id="PF00668">
    <property type="entry name" value="Condensation"/>
    <property type="match status" value="2"/>
</dbReference>
<comment type="caution">
    <text evidence="6">The sequence shown here is derived from an EMBL/GenBank/DDBJ whole genome shotgun (WGS) entry which is preliminary data.</text>
</comment>
<evidence type="ECO:0000313" key="7">
    <source>
        <dbReference type="Proteomes" id="UP000178735"/>
    </source>
</evidence>
<accession>A0A1F7WIQ0</accession>
<dbReference type="PROSITE" id="PS50042">
    <property type="entry name" value="CNMP_BINDING_3"/>
    <property type="match status" value="1"/>
</dbReference>
<feature type="domain" description="Cyclic nucleotide-binding" evidence="4">
    <location>
        <begin position="2617"/>
        <end position="2720"/>
    </location>
</feature>
<dbReference type="CDD" id="cd00038">
    <property type="entry name" value="CAP_ED"/>
    <property type="match status" value="1"/>
</dbReference>
<evidence type="ECO:0000256" key="2">
    <source>
        <dbReference type="ARBA" id="ARBA00022553"/>
    </source>
</evidence>
<dbReference type="PANTHER" id="PTHR45527:SF1">
    <property type="entry name" value="FATTY ACID SYNTHASE"/>
    <property type="match status" value="1"/>
</dbReference>
<dbReference type="SUPFAM" id="SSF56801">
    <property type="entry name" value="Acetyl-CoA synthetase-like"/>
    <property type="match status" value="2"/>
</dbReference>
<dbReference type="InterPro" id="IPR000873">
    <property type="entry name" value="AMP-dep_synth/lig_dom"/>
</dbReference>
<keyword evidence="3" id="KW-0436">Ligase</keyword>
<dbReference type="SUPFAM" id="SSF51735">
    <property type="entry name" value="NAD(P)-binding Rossmann-fold domains"/>
    <property type="match status" value="1"/>
</dbReference>
<dbReference type="InterPro" id="IPR045851">
    <property type="entry name" value="AMP-bd_C_sf"/>
</dbReference>